<keyword evidence="3" id="KW-0695">RNA-directed DNA polymerase</keyword>
<protein>
    <submittedName>
        <fullName evidence="3">Reverse transcriptase</fullName>
    </submittedName>
</protein>
<feature type="compositionally biased region" description="Basic and acidic residues" evidence="2">
    <location>
        <begin position="126"/>
        <end position="142"/>
    </location>
</feature>
<evidence type="ECO:0000256" key="2">
    <source>
        <dbReference type="SAM" id="MobiDB-lite"/>
    </source>
</evidence>
<reference evidence="3 4" key="1">
    <citation type="submission" date="2020-01" db="EMBL/GenBank/DDBJ databases">
        <title>Identification and distribution of gene clusters putatively required for synthesis of sphingolipid metabolism inhibitors in phylogenetically diverse species of the filamentous fungus Fusarium.</title>
        <authorList>
            <person name="Kim H.-S."/>
            <person name="Busman M."/>
            <person name="Brown D.W."/>
            <person name="Divon H."/>
            <person name="Uhlig S."/>
            <person name="Proctor R.H."/>
        </authorList>
    </citation>
    <scope>NUCLEOTIDE SEQUENCE [LARGE SCALE GENOMIC DNA]</scope>
    <source>
        <strain evidence="3 4">NRRL 20459</strain>
    </source>
</reference>
<keyword evidence="1" id="KW-0175">Coiled coil</keyword>
<dbReference type="PANTHER" id="PTHR33481">
    <property type="entry name" value="REVERSE TRANSCRIPTASE"/>
    <property type="match status" value="1"/>
</dbReference>
<dbReference type="PANTHER" id="PTHR33481:SF1">
    <property type="entry name" value="ENDONUCLEASE_EXONUCLEASE_PHOSPHATASE DOMAIN-CONTAINING PROTEIN-RELATED"/>
    <property type="match status" value="1"/>
</dbReference>
<gene>
    <name evidence="3" type="ORF">FALBO_6333</name>
</gene>
<sequence>MAMRTNLRIFQLNVRKRDAVQLSMMNDRNLQDYAVLAVAEPYVLNIDGTAVTAPSSHRNWIKLRPRGGAGADTLGGPYRSNYMVARMGNLGNISIRGRKRRADPTDGHDAFTHDIVSFRNSAALGRRRDDRQKRGRSGADHRPHGRAWPTQLSLLPRETKRWKGLGGESAIDHRAIETGFDLTTPERTADLRLLFKNAPWNAIRAKVQERLAPLSWEGGVQELTDRSMEVILGTIYELVPRAKPSPYAKRWWTTDLTRLRRSYTFWRNLARTRRRAGQRIDKLETRAKEAAKEYHDAIRRQKKAHWEDLLADGTNIWQAAKYLKPGDEANGDKVPPLKRVDGTTTQDKAEQAEELLNAFFPPLPADIEYEGPRPHRREVVMPSLTMEEVEGKVVDAMPWKAPGEDGLPAMVWKQLWPVVKKRVLHLFHTSLSEGRLPDQWRTVKIIPLKKPGKEDYRIAKTWRPISLLSTPGKILESVVAYRISYTIETCGLLLPTNHFGARKRRSAAQALLFFQEQVYKAWRNRKVVSLASFDVNEGLQRGVQGQTVAKTGSAAHP</sequence>
<dbReference type="Proteomes" id="UP000554235">
    <property type="component" value="Unassembled WGS sequence"/>
</dbReference>
<organism evidence="3 4">
    <name type="scientific">Fusarium albosuccineum</name>
    <dbReference type="NCBI Taxonomy" id="1237068"/>
    <lineage>
        <taxon>Eukaryota</taxon>
        <taxon>Fungi</taxon>
        <taxon>Dikarya</taxon>
        <taxon>Ascomycota</taxon>
        <taxon>Pezizomycotina</taxon>
        <taxon>Sordariomycetes</taxon>
        <taxon>Hypocreomycetidae</taxon>
        <taxon>Hypocreales</taxon>
        <taxon>Nectriaceae</taxon>
        <taxon>Fusarium</taxon>
        <taxon>Fusarium decemcellulare species complex</taxon>
    </lineage>
</organism>
<name>A0A8H4LCB5_9HYPO</name>
<keyword evidence="3" id="KW-0808">Transferase</keyword>
<feature type="coiled-coil region" evidence="1">
    <location>
        <begin position="273"/>
        <end position="300"/>
    </location>
</feature>
<evidence type="ECO:0000313" key="4">
    <source>
        <dbReference type="Proteomes" id="UP000554235"/>
    </source>
</evidence>
<feature type="region of interest" description="Disordered" evidence="2">
    <location>
        <begin position="122"/>
        <end position="149"/>
    </location>
</feature>
<evidence type="ECO:0000256" key="1">
    <source>
        <dbReference type="SAM" id="Coils"/>
    </source>
</evidence>
<comment type="caution">
    <text evidence="3">The sequence shown here is derived from an EMBL/GenBank/DDBJ whole genome shotgun (WGS) entry which is preliminary data.</text>
</comment>
<dbReference type="GO" id="GO:0003964">
    <property type="term" value="F:RNA-directed DNA polymerase activity"/>
    <property type="evidence" value="ECO:0007669"/>
    <property type="project" value="UniProtKB-KW"/>
</dbReference>
<dbReference type="EMBL" id="JAADYS010000820">
    <property type="protein sequence ID" value="KAF4466807.1"/>
    <property type="molecule type" value="Genomic_DNA"/>
</dbReference>
<dbReference type="OrthoDB" id="5244787at2759"/>
<proteinExistence type="predicted"/>
<dbReference type="AlphaFoldDB" id="A0A8H4LCB5"/>
<keyword evidence="4" id="KW-1185">Reference proteome</keyword>
<evidence type="ECO:0000313" key="3">
    <source>
        <dbReference type="EMBL" id="KAF4466807.1"/>
    </source>
</evidence>
<keyword evidence="3" id="KW-0548">Nucleotidyltransferase</keyword>
<accession>A0A8H4LCB5</accession>